<sequence>MAQNLTLCDEYGIIGLYHRFGHREALRGGDNGGGVGTTADVGLSRAMQWFKTMTTNHYIRGVKEDGWPPFEKRVWQRNYYDHIIRHEEALMRI</sequence>
<evidence type="ECO:0000313" key="1">
    <source>
        <dbReference type="EMBL" id="PZO41835.1"/>
    </source>
</evidence>
<dbReference type="InterPro" id="IPR036515">
    <property type="entry name" value="Transposase_17_sf"/>
</dbReference>
<dbReference type="AlphaFoldDB" id="A0A2W4Y4B1"/>
<organism evidence="1 2">
    <name type="scientific">Shackletoniella antarctica</name>
    <dbReference type="NCBI Taxonomy" id="268115"/>
    <lineage>
        <taxon>Bacteria</taxon>
        <taxon>Bacillati</taxon>
        <taxon>Cyanobacteriota</taxon>
        <taxon>Cyanophyceae</taxon>
        <taxon>Oculatellales</taxon>
        <taxon>Oculatellaceae</taxon>
        <taxon>Shackletoniella</taxon>
    </lineage>
</organism>
<dbReference type="Proteomes" id="UP000249081">
    <property type="component" value="Unassembled WGS sequence"/>
</dbReference>
<protein>
    <submittedName>
        <fullName evidence="1">Uncharacterized protein</fullName>
    </submittedName>
</protein>
<reference evidence="2" key="1">
    <citation type="submission" date="2018-04" db="EMBL/GenBank/DDBJ databases">
        <authorList>
            <person name="Cornet L."/>
        </authorList>
    </citation>
    <scope>NUCLEOTIDE SEQUENCE [LARGE SCALE GENOMIC DNA]</scope>
</reference>
<comment type="caution">
    <text evidence="1">The sequence shown here is derived from an EMBL/GenBank/DDBJ whole genome shotgun (WGS) entry which is preliminary data.</text>
</comment>
<accession>A0A2W4Y4B1</accession>
<reference evidence="1 2" key="2">
    <citation type="submission" date="2018-06" db="EMBL/GenBank/DDBJ databases">
        <title>Metagenomic assembly of (sub)arctic Cyanobacteria and their associated microbiome from non-axenic cultures.</title>
        <authorList>
            <person name="Baurain D."/>
        </authorList>
    </citation>
    <scope>NUCLEOTIDE SEQUENCE [LARGE SCALE GENOMIC DNA]</scope>
    <source>
        <strain evidence="1">ULC041bin1</strain>
    </source>
</reference>
<dbReference type="GO" id="GO:0004803">
    <property type="term" value="F:transposase activity"/>
    <property type="evidence" value="ECO:0007669"/>
    <property type="project" value="InterPro"/>
</dbReference>
<evidence type="ECO:0000313" key="2">
    <source>
        <dbReference type="Proteomes" id="UP000249081"/>
    </source>
</evidence>
<dbReference type="GO" id="GO:0006313">
    <property type="term" value="P:DNA transposition"/>
    <property type="evidence" value="ECO:0007669"/>
    <property type="project" value="InterPro"/>
</dbReference>
<dbReference type="GO" id="GO:0003677">
    <property type="term" value="F:DNA binding"/>
    <property type="evidence" value="ECO:0007669"/>
    <property type="project" value="InterPro"/>
</dbReference>
<dbReference type="Gene3D" id="3.30.70.1290">
    <property type="entry name" value="Transposase IS200-like"/>
    <property type="match status" value="1"/>
</dbReference>
<name>A0A2W4Y4B1_9CYAN</name>
<proteinExistence type="predicted"/>
<gene>
    <name evidence="1" type="ORF">DCF17_09875</name>
</gene>
<dbReference type="SUPFAM" id="SSF143422">
    <property type="entry name" value="Transposase IS200-like"/>
    <property type="match status" value="1"/>
</dbReference>
<dbReference type="EMBL" id="QBMN01000057">
    <property type="protein sequence ID" value="PZO41835.1"/>
    <property type="molecule type" value="Genomic_DNA"/>
</dbReference>